<organism evidence="2 3">
    <name type="scientific">Hexamita inflata</name>
    <dbReference type="NCBI Taxonomy" id="28002"/>
    <lineage>
        <taxon>Eukaryota</taxon>
        <taxon>Metamonada</taxon>
        <taxon>Diplomonadida</taxon>
        <taxon>Hexamitidae</taxon>
        <taxon>Hexamitinae</taxon>
        <taxon>Hexamita</taxon>
    </lineage>
</organism>
<keyword evidence="3" id="KW-1185">Reference proteome</keyword>
<dbReference type="NCBIfam" id="TIGR00231">
    <property type="entry name" value="small_GTP"/>
    <property type="match status" value="1"/>
</dbReference>
<dbReference type="InterPro" id="IPR001806">
    <property type="entry name" value="Small_GTPase"/>
</dbReference>
<dbReference type="PANTHER" id="PTHR47978">
    <property type="match status" value="1"/>
</dbReference>
<evidence type="ECO:0000313" key="3">
    <source>
        <dbReference type="Proteomes" id="UP001642409"/>
    </source>
</evidence>
<dbReference type="SUPFAM" id="SSF52540">
    <property type="entry name" value="P-loop containing nucleoside triphosphate hydrolases"/>
    <property type="match status" value="1"/>
</dbReference>
<dbReference type="PROSITE" id="PS51419">
    <property type="entry name" value="RAB"/>
    <property type="match status" value="1"/>
</dbReference>
<evidence type="ECO:0000313" key="2">
    <source>
        <dbReference type="EMBL" id="CAL5979953.1"/>
    </source>
</evidence>
<dbReference type="InterPro" id="IPR005225">
    <property type="entry name" value="Small_GTP-bd"/>
</dbReference>
<accession>A0ABP1H001</accession>
<keyword evidence="1" id="KW-0547">Nucleotide-binding</keyword>
<dbReference type="Gene3D" id="3.40.50.300">
    <property type="entry name" value="P-loop containing nucleotide triphosphate hydrolases"/>
    <property type="match status" value="1"/>
</dbReference>
<comment type="caution">
    <text evidence="2">The sequence shown here is derived from an EMBL/GenBank/DDBJ whole genome shotgun (WGS) entry which is preliminary data.</text>
</comment>
<dbReference type="Proteomes" id="UP001642409">
    <property type="component" value="Unassembled WGS sequence"/>
</dbReference>
<dbReference type="Pfam" id="PF00071">
    <property type="entry name" value="Ras"/>
    <property type="match status" value="1"/>
</dbReference>
<dbReference type="InterPro" id="IPR027417">
    <property type="entry name" value="P-loop_NTPase"/>
</dbReference>
<protein>
    <submittedName>
        <fullName evidence="2">Rab1a</fullName>
    </submittedName>
</protein>
<name>A0ABP1H001_9EUKA</name>
<evidence type="ECO:0000256" key="1">
    <source>
        <dbReference type="ARBA" id="ARBA00022741"/>
    </source>
</evidence>
<proteinExistence type="predicted"/>
<gene>
    <name evidence="2" type="ORF">HINF_LOCUS5949</name>
</gene>
<dbReference type="EMBL" id="CAXDID020000011">
    <property type="protein sequence ID" value="CAL5979953.1"/>
    <property type="molecule type" value="Genomic_DNA"/>
</dbReference>
<dbReference type="SMART" id="SM00175">
    <property type="entry name" value="RAB"/>
    <property type="match status" value="1"/>
</dbReference>
<reference evidence="2 3" key="1">
    <citation type="submission" date="2024-07" db="EMBL/GenBank/DDBJ databases">
        <authorList>
            <person name="Akdeniz Z."/>
        </authorList>
    </citation>
    <scope>NUCLEOTIDE SEQUENCE [LARGE SCALE GENOMIC DNA]</scope>
</reference>
<dbReference type="SMART" id="SM00173">
    <property type="entry name" value="RAS"/>
    <property type="match status" value="1"/>
</dbReference>
<dbReference type="PRINTS" id="PR00449">
    <property type="entry name" value="RASTRNSFRMNG"/>
</dbReference>
<sequence>MLPPQIPQSGVSDYVFKMMITGSSSVGKSTLMQAMSQSDFINQNSQIKQQNIITVVKLGGRSYKVKLNSWDMPGTMVSLPITQQYFKTAQILLLVYDSTSMPSLKQVISQYVKIKTIAKDAFQYLVGTKNDIESSEKMQILQEAQTQAMAINAKLFTLSGADPVQVNNMFEEVAKDALREKLGWSEEYDNISRSSWAKSRYSFKSFSFKIMESGVLGNSVQELNVVHETLLHEELPVNEQVEQVKVVAIKEKKGCCK</sequence>